<feature type="non-terminal residue" evidence="2">
    <location>
        <position position="1"/>
    </location>
</feature>
<reference evidence="2 3" key="1">
    <citation type="submission" date="2019-03" db="EMBL/GenBank/DDBJ databases">
        <title>Single cell metagenomics reveals metabolic interactions within the superorganism composed of flagellate Streblomastix strix and complex community of Bacteroidetes bacteria on its surface.</title>
        <authorList>
            <person name="Treitli S.C."/>
            <person name="Kolisko M."/>
            <person name="Husnik F."/>
            <person name="Keeling P."/>
            <person name="Hampl V."/>
        </authorList>
    </citation>
    <scope>NUCLEOTIDE SEQUENCE [LARGE SCALE GENOMIC DNA]</scope>
    <source>
        <strain evidence="2">ST1C</strain>
    </source>
</reference>
<dbReference type="EMBL" id="SNRW01022829">
    <property type="protein sequence ID" value="KAA6363508.1"/>
    <property type="molecule type" value="Genomic_DNA"/>
</dbReference>
<dbReference type="Proteomes" id="UP000324800">
    <property type="component" value="Unassembled WGS sequence"/>
</dbReference>
<proteinExistence type="predicted"/>
<feature type="transmembrane region" description="Helical" evidence="1">
    <location>
        <begin position="20"/>
        <end position="39"/>
    </location>
</feature>
<keyword evidence="1" id="KW-0812">Transmembrane</keyword>
<dbReference type="AlphaFoldDB" id="A0A5J4TZF4"/>
<name>A0A5J4TZF4_9EUKA</name>
<accession>A0A5J4TZF4</accession>
<organism evidence="2 3">
    <name type="scientific">Streblomastix strix</name>
    <dbReference type="NCBI Taxonomy" id="222440"/>
    <lineage>
        <taxon>Eukaryota</taxon>
        <taxon>Metamonada</taxon>
        <taxon>Preaxostyla</taxon>
        <taxon>Oxymonadida</taxon>
        <taxon>Streblomastigidae</taxon>
        <taxon>Streblomastix</taxon>
    </lineage>
</organism>
<evidence type="ECO:0000313" key="3">
    <source>
        <dbReference type="Proteomes" id="UP000324800"/>
    </source>
</evidence>
<keyword evidence="1" id="KW-1133">Transmembrane helix</keyword>
<protein>
    <submittedName>
        <fullName evidence="2">Uncharacterized protein</fullName>
    </submittedName>
</protein>
<gene>
    <name evidence="2" type="ORF">EZS28_040965</name>
</gene>
<comment type="caution">
    <text evidence="2">The sequence shown here is derived from an EMBL/GenBank/DDBJ whole genome shotgun (WGS) entry which is preliminary data.</text>
</comment>
<keyword evidence="1" id="KW-0472">Membrane</keyword>
<sequence length="43" mass="4529">QKGNDEIVCGAKVLNIANSIIANCIAAIPLMMILAIETYDAPI</sequence>
<evidence type="ECO:0000313" key="2">
    <source>
        <dbReference type="EMBL" id="KAA6363508.1"/>
    </source>
</evidence>
<evidence type="ECO:0000256" key="1">
    <source>
        <dbReference type="SAM" id="Phobius"/>
    </source>
</evidence>